<evidence type="ECO:0000313" key="2">
    <source>
        <dbReference type="Proteomes" id="UP000244855"/>
    </source>
</evidence>
<name>A0A2V1D727_9PLEO</name>
<dbReference type="AlphaFoldDB" id="A0A2V1D727"/>
<dbReference type="EMBL" id="KZ805560">
    <property type="protein sequence ID" value="PVH93916.1"/>
    <property type="molecule type" value="Genomic_DNA"/>
</dbReference>
<accession>A0A2V1D727</accession>
<evidence type="ECO:0008006" key="3">
    <source>
        <dbReference type="Google" id="ProtNLM"/>
    </source>
</evidence>
<protein>
    <recommendedName>
        <fullName evidence="3">Protein kinase domain-containing protein</fullName>
    </recommendedName>
</protein>
<dbReference type="OrthoDB" id="1668230at2759"/>
<organism evidence="1 2">
    <name type="scientific">Periconia macrospinosa</name>
    <dbReference type="NCBI Taxonomy" id="97972"/>
    <lineage>
        <taxon>Eukaryota</taxon>
        <taxon>Fungi</taxon>
        <taxon>Dikarya</taxon>
        <taxon>Ascomycota</taxon>
        <taxon>Pezizomycotina</taxon>
        <taxon>Dothideomycetes</taxon>
        <taxon>Pleosporomycetidae</taxon>
        <taxon>Pleosporales</taxon>
        <taxon>Massarineae</taxon>
        <taxon>Periconiaceae</taxon>
        <taxon>Periconia</taxon>
    </lineage>
</organism>
<feature type="non-terminal residue" evidence="1">
    <location>
        <position position="1"/>
    </location>
</feature>
<reference evidence="1 2" key="1">
    <citation type="journal article" date="2018" name="Sci. Rep.">
        <title>Comparative genomics provides insights into the lifestyle and reveals functional heterogeneity of dark septate endophytic fungi.</title>
        <authorList>
            <person name="Knapp D.G."/>
            <person name="Nemeth J.B."/>
            <person name="Barry K."/>
            <person name="Hainaut M."/>
            <person name="Henrissat B."/>
            <person name="Johnson J."/>
            <person name="Kuo A."/>
            <person name="Lim J.H.P."/>
            <person name="Lipzen A."/>
            <person name="Nolan M."/>
            <person name="Ohm R.A."/>
            <person name="Tamas L."/>
            <person name="Grigoriev I.V."/>
            <person name="Spatafora J.W."/>
            <person name="Nagy L.G."/>
            <person name="Kovacs G.M."/>
        </authorList>
    </citation>
    <scope>NUCLEOTIDE SEQUENCE [LARGE SCALE GENOMIC DNA]</scope>
    <source>
        <strain evidence="1 2">DSE2036</strain>
    </source>
</reference>
<dbReference type="Proteomes" id="UP000244855">
    <property type="component" value="Unassembled WGS sequence"/>
</dbReference>
<sequence length="83" mass="9711">FNVIQFIYLRRVLYSDILCNNIFFNSNLNVKLSNFAGSTINNFLPLVYYKTSYKLPSKDILIRTKLFTLSSTIFKIITGLKLY</sequence>
<keyword evidence="2" id="KW-1185">Reference proteome</keyword>
<gene>
    <name evidence="1" type="ORF">DM02DRAFT_540535</name>
</gene>
<proteinExistence type="predicted"/>
<evidence type="ECO:0000313" key="1">
    <source>
        <dbReference type="EMBL" id="PVH93916.1"/>
    </source>
</evidence>